<keyword evidence="3" id="KW-1185">Reference proteome</keyword>
<gene>
    <name evidence="2" type="ORF">EDS130_LOCUS27589</name>
    <name evidence="1" type="ORF">XAT740_LOCUS7559</name>
</gene>
<reference evidence="2" key="1">
    <citation type="submission" date="2021-02" db="EMBL/GenBank/DDBJ databases">
        <authorList>
            <person name="Nowell W R."/>
        </authorList>
    </citation>
    <scope>NUCLEOTIDE SEQUENCE</scope>
</reference>
<protein>
    <submittedName>
        <fullName evidence="2">Uncharacterized protein</fullName>
    </submittedName>
</protein>
<organism evidence="2 4">
    <name type="scientific">Adineta ricciae</name>
    <name type="common">Rotifer</name>
    <dbReference type="NCBI Taxonomy" id="249248"/>
    <lineage>
        <taxon>Eukaryota</taxon>
        <taxon>Metazoa</taxon>
        <taxon>Spiralia</taxon>
        <taxon>Gnathifera</taxon>
        <taxon>Rotifera</taxon>
        <taxon>Eurotatoria</taxon>
        <taxon>Bdelloidea</taxon>
        <taxon>Adinetida</taxon>
        <taxon>Adinetidae</taxon>
        <taxon>Adineta</taxon>
    </lineage>
</organism>
<dbReference type="Proteomes" id="UP000663828">
    <property type="component" value="Unassembled WGS sequence"/>
</dbReference>
<comment type="caution">
    <text evidence="2">The sequence shown here is derived from an EMBL/GenBank/DDBJ whole genome shotgun (WGS) entry which is preliminary data.</text>
</comment>
<dbReference type="OrthoDB" id="10011487at2759"/>
<name>A0A814ZJ85_ADIRI</name>
<dbReference type="InterPro" id="IPR035915">
    <property type="entry name" value="Plakin_repeat_sf"/>
</dbReference>
<dbReference type="SUPFAM" id="SSF75399">
    <property type="entry name" value="Plakin repeat"/>
    <property type="match status" value="1"/>
</dbReference>
<dbReference type="Proteomes" id="UP000663852">
    <property type="component" value="Unassembled WGS sequence"/>
</dbReference>
<proteinExistence type="predicted"/>
<evidence type="ECO:0000313" key="4">
    <source>
        <dbReference type="Proteomes" id="UP000663852"/>
    </source>
</evidence>
<evidence type="ECO:0000313" key="1">
    <source>
        <dbReference type="EMBL" id="CAF0891959.1"/>
    </source>
</evidence>
<sequence>MSLASKPIESRHKKTIFLTISTMNNLFDNTEKFVKYNRKQCDAPQIQSVLNPANEVFISEQQARDLGIIFNGYYRNGYGGLIPLNIAANKGLVQFTTDDKIQIEYHSRQSPIQTILTIHEVYDSTRQCMIPCRQAIEKGYVKLQTFSYLSMTIHDAFYRGLITGELSTKVTESKPIIHVNDKSDVEYDNVFSSLTNIINCLSEFRNAIHISDQCELTSQGFIQEKKTGKEYLLTQAIELGFVSIKDISSKSQCKQSTNDSTLVNETMSTTIMNDSRNDHELMPYFSDTFIFDLLKVTNDPLNEYDTCERFQTAAKQFLSPLNTC</sequence>
<evidence type="ECO:0000313" key="3">
    <source>
        <dbReference type="Proteomes" id="UP000663828"/>
    </source>
</evidence>
<dbReference type="AlphaFoldDB" id="A0A814ZJ85"/>
<dbReference type="EMBL" id="CAJNOJ010000175">
    <property type="protein sequence ID" value="CAF1243659.1"/>
    <property type="molecule type" value="Genomic_DNA"/>
</dbReference>
<evidence type="ECO:0000313" key="2">
    <source>
        <dbReference type="EMBL" id="CAF1243659.1"/>
    </source>
</evidence>
<dbReference type="Gene3D" id="3.90.1290.10">
    <property type="entry name" value="Plakin repeat"/>
    <property type="match status" value="1"/>
</dbReference>
<accession>A0A814ZJ85</accession>
<dbReference type="EMBL" id="CAJNOR010000364">
    <property type="protein sequence ID" value="CAF0891959.1"/>
    <property type="molecule type" value="Genomic_DNA"/>
</dbReference>